<reference evidence="5" key="1">
    <citation type="journal article" date="2014" name="Int. J. Syst. Evol. Microbiol.">
        <title>Complete genome sequence of Corynebacterium casei LMG S-19264T (=DSM 44701T), isolated from a smear-ripened cheese.</title>
        <authorList>
            <consortium name="US DOE Joint Genome Institute (JGI-PGF)"/>
            <person name="Walter F."/>
            <person name="Albersmeier A."/>
            <person name="Kalinowski J."/>
            <person name="Ruckert C."/>
        </authorList>
    </citation>
    <scope>NUCLEOTIDE SEQUENCE</scope>
    <source>
        <strain evidence="5">CGMCC 1.12777</strain>
    </source>
</reference>
<dbReference type="GO" id="GO:0097367">
    <property type="term" value="F:carbohydrate derivative binding"/>
    <property type="evidence" value="ECO:0007669"/>
    <property type="project" value="InterPro"/>
</dbReference>
<evidence type="ECO:0000256" key="3">
    <source>
        <dbReference type="ARBA" id="ARBA00023163"/>
    </source>
</evidence>
<dbReference type="InterPro" id="IPR035472">
    <property type="entry name" value="RpiR-like_SIS"/>
</dbReference>
<dbReference type="SUPFAM" id="SSF53697">
    <property type="entry name" value="SIS domain"/>
    <property type="match status" value="1"/>
</dbReference>
<feature type="domain" description="HTH rpiR-type" evidence="4">
    <location>
        <begin position="1"/>
        <end position="57"/>
    </location>
</feature>
<dbReference type="PANTHER" id="PTHR30514">
    <property type="entry name" value="GLUCOKINASE"/>
    <property type="match status" value="1"/>
</dbReference>
<reference evidence="5" key="2">
    <citation type="submission" date="2020-09" db="EMBL/GenBank/DDBJ databases">
        <authorList>
            <person name="Sun Q."/>
            <person name="Zhou Y."/>
        </authorList>
    </citation>
    <scope>NUCLEOTIDE SEQUENCE</scope>
    <source>
        <strain evidence="5">CGMCC 1.12777</strain>
    </source>
</reference>
<dbReference type="InterPro" id="IPR001347">
    <property type="entry name" value="SIS_dom"/>
</dbReference>
<organism evidence="5 6">
    <name type="scientific">Pullulanibacillus pueri</name>
    <dbReference type="NCBI Taxonomy" id="1437324"/>
    <lineage>
        <taxon>Bacteria</taxon>
        <taxon>Bacillati</taxon>
        <taxon>Bacillota</taxon>
        <taxon>Bacilli</taxon>
        <taxon>Bacillales</taxon>
        <taxon>Sporolactobacillaceae</taxon>
        <taxon>Pullulanibacillus</taxon>
    </lineage>
</organism>
<dbReference type="InterPro" id="IPR000281">
    <property type="entry name" value="HTH_RpiR"/>
</dbReference>
<dbReference type="Pfam" id="PF01418">
    <property type="entry name" value="HTH_6"/>
    <property type="match status" value="1"/>
</dbReference>
<dbReference type="InterPro" id="IPR009057">
    <property type="entry name" value="Homeodomain-like_sf"/>
</dbReference>
<evidence type="ECO:0000313" key="6">
    <source>
        <dbReference type="Proteomes" id="UP000656813"/>
    </source>
</evidence>
<comment type="caution">
    <text evidence="5">The sequence shown here is derived from an EMBL/GenBank/DDBJ whole genome shotgun (WGS) entry which is preliminary data.</text>
</comment>
<dbReference type="CDD" id="cd05013">
    <property type="entry name" value="SIS_RpiR"/>
    <property type="match status" value="1"/>
</dbReference>
<keyword evidence="1" id="KW-0805">Transcription regulation</keyword>
<dbReference type="Proteomes" id="UP000656813">
    <property type="component" value="Unassembled WGS sequence"/>
</dbReference>
<sequence length="254" mass="28768">MADFLLADPTTFATHSAKKVGELIGVSETMIIRLCHSLGYHSFKTLQTEIRESIFDFSNQHPLFAGEDQVKQSTFYHAMTANSDFIREAATHIDDEAINLTLEKLHQARWVLVSGSHAAFSMAHWFAFSLNLIKGNTLLFRSEFDSNLEQLSDHSALFVFSFYRYAKESLWVAEAAKNQGAYVIAVTDSPNAPINPFADSILDLKLPNKIIYKTAPIVFSFLNALLMSYSQKFADPNVLREKLYKEKANQFYAF</sequence>
<evidence type="ECO:0000256" key="2">
    <source>
        <dbReference type="ARBA" id="ARBA00023125"/>
    </source>
</evidence>
<dbReference type="EMBL" id="BMFV01000002">
    <property type="protein sequence ID" value="GGH75379.1"/>
    <property type="molecule type" value="Genomic_DNA"/>
</dbReference>
<name>A0A8J3EKI1_9BACL</name>
<evidence type="ECO:0000259" key="4">
    <source>
        <dbReference type="PROSITE" id="PS51071"/>
    </source>
</evidence>
<dbReference type="Gene3D" id="1.10.10.10">
    <property type="entry name" value="Winged helix-like DNA-binding domain superfamily/Winged helix DNA-binding domain"/>
    <property type="match status" value="1"/>
</dbReference>
<dbReference type="PANTHER" id="PTHR30514:SF18">
    <property type="entry name" value="RPIR-FAMILY TRANSCRIPTIONAL REGULATOR"/>
    <property type="match status" value="1"/>
</dbReference>
<dbReference type="Gene3D" id="3.40.50.10490">
    <property type="entry name" value="Glucose-6-phosphate isomerase like protein, domain 1"/>
    <property type="match status" value="1"/>
</dbReference>
<protein>
    <recommendedName>
        <fullName evidence="4">HTH rpiR-type domain-containing protein</fullName>
    </recommendedName>
</protein>
<dbReference type="GO" id="GO:0003677">
    <property type="term" value="F:DNA binding"/>
    <property type="evidence" value="ECO:0007669"/>
    <property type="project" value="UniProtKB-KW"/>
</dbReference>
<evidence type="ECO:0000256" key="1">
    <source>
        <dbReference type="ARBA" id="ARBA00023015"/>
    </source>
</evidence>
<accession>A0A8J3EKI1</accession>
<keyword evidence="3" id="KW-0804">Transcription</keyword>
<dbReference type="SUPFAM" id="SSF46689">
    <property type="entry name" value="Homeodomain-like"/>
    <property type="match status" value="1"/>
</dbReference>
<dbReference type="Pfam" id="PF01380">
    <property type="entry name" value="SIS"/>
    <property type="match status" value="1"/>
</dbReference>
<keyword evidence="6" id="KW-1185">Reference proteome</keyword>
<dbReference type="GO" id="GO:0003700">
    <property type="term" value="F:DNA-binding transcription factor activity"/>
    <property type="evidence" value="ECO:0007669"/>
    <property type="project" value="InterPro"/>
</dbReference>
<dbReference type="InterPro" id="IPR036388">
    <property type="entry name" value="WH-like_DNA-bd_sf"/>
</dbReference>
<dbReference type="AlphaFoldDB" id="A0A8J3EKI1"/>
<dbReference type="InterPro" id="IPR046348">
    <property type="entry name" value="SIS_dom_sf"/>
</dbReference>
<dbReference type="InterPro" id="IPR047640">
    <property type="entry name" value="RpiR-like"/>
</dbReference>
<evidence type="ECO:0000313" key="5">
    <source>
        <dbReference type="EMBL" id="GGH75379.1"/>
    </source>
</evidence>
<dbReference type="GO" id="GO:1901135">
    <property type="term" value="P:carbohydrate derivative metabolic process"/>
    <property type="evidence" value="ECO:0007669"/>
    <property type="project" value="InterPro"/>
</dbReference>
<dbReference type="PROSITE" id="PS51071">
    <property type="entry name" value="HTH_RPIR"/>
    <property type="match status" value="1"/>
</dbReference>
<gene>
    <name evidence="5" type="ORF">GCM10007096_04560</name>
</gene>
<proteinExistence type="predicted"/>
<keyword evidence="2" id="KW-0238">DNA-binding</keyword>